<keyword evidence="3" id="KW-1185">Reference proteome</keyword>
<sequence>MQKGQNENIIQSNFSHYNTLSNEFQISQVIARQNLSLGQKDFGSKIINQIKNNGNSSLSKINQNPKQIQNNQQKVKVYKNSDPEICLQQTLNNLSKQHSCLTGPTLESKTSHSNTEFLQDDLDEEDSNGFLNSMISQYPQSSSINFLSDQNSSFELKNYENFAYHENIISLQVQQQNLQDIKNIQQEQDQQDDQLVQSSIYKQSQHHINQKNQQIDQIVIDNNFNLQNNENFQDNQNGKIPKHYQNINNQNSNLLNNCNYDEMSGEDIFTQYNNNIYNTNNFQPKIQQSVYENEILQQTKHTNFQQVDIPQNNYEIIQIKQQLGQSGASQLLTHNQVKQSSSQQLYTYYQFQNQFNQNDTFYKINHQKNSNFYSDTNQNLSNSLILKTYENINQKQKQEEIQIQQVINIQNHGLLQQQQQIQENPQQNVTPPNKIYQKEEYLEPSRNLGFSNEQFSNSNSQTNITEQKPAVSNDKIEISKLSSQQYQQKQQQTLSQQKINSQTETKNLVKNIAAIDPQNFKTFKPVYA</sequence>
<evidence type="ECO:0000256" key="1">
    <source>
        <dbReference type="SAM" id="MobiDB-lite"/>
    </source>
</evidence>
<evidence type="ECO:0000313" key="3">
    <source>
        <dbReference type="Proteomes" id="UP000054937"/>
    </source>
</evidence>
<dbReference type="AlphaFoldDB" id="A0A0V0QN83"/>
<evidence type="ECO:0000313" key="2">
    <source>
        <dbReference type="EMBL" id="KRX03424.1"/>
    </source>
</evidence>
<protein>
    <submittedName>
        <fullName evidence="2">Uncharacterized protein</fullName>
    </submittedName>
</protein>
<name>A0A0V0QN83_PSEPJ</name>
<dbReference type="InParanoid" id="A0A0V0QN83"/>
<feature type="region of interest" description="Disordered" evidence="1">
    <location>
        <begin position="448"/>
        <end position="472"/>
    </location>
</feature>
<reference evidence="2 3" key="1">
    <citation type="journal article" date="2015" name="Sci. Rep.">
        <title>Genome of the facultative scuticociliatosis pathogen Pseudocohnilembus persalinus provides insight into its virulence through horizontal gene transfer.</title>
        <authorList>
            <person name="Xiong J."/>
            <person name="Wang G."/>
            <person name="Cheng J."/>
            <person name="Tian M."/>
            <person name="Pan X."/>
            <person name="Warren A."/>
            <person name="Jiang C."/>
            <person name="Yuan D."/>
            <person name="Miao W."/>
        </authorList>
    </citation>
    <scope>NUCLEOTIDE SEQUENCE [LARGE SCALE GENOMIC DNA]</scope>
    <source>
        <strain evidence="2">36N120E</strain>
    </source>
</reference>
<feature type="compositionally biased region" description="Low complexity" evidence="1">
    <location>
        <begin position="450"/>
        <end position="463"/>
    </location>
</feature>
<comment type="caution">
    <text evidence="2">The sequence shown here is derived from an EMBL/GenBank/DDBJ whole genome shotgun (WGS) entry which is preliminary data.</text>
</comment>
<dbReference type="EMBL" id="LDAU01000131">
    <property type="protein sequence ID" value="KRX03424.1"/>
    <property type="molecule type" value="Genomic_DNA"/>
</dbReference>
<proteinExistence type="predicted"/>
<organism evidence="2 3">
    <name type="scientific">Pseudocohnilembus persalinus</name>
    <name type="common">Ciliate</name>
    <dbReference type="NCBI Taxonomy" id="266149"/>
    <lineage>
        <taxon>Eukaryota</taxon>
        <taxon>Sar</taxon>
        <taxon>Alveolata</taxon>
        <taxon>Ciliophora</taxon>
        <taxon>Intramacronucleata</taxon>
        <taxon>Oligohymenophorea</taxon>
        <taxon>Scuticociliatia</taxon>
        <taxon>Philasterida</taxon>
        <taxon>Pseudocohnilembidae</taxon>
        <taxon>Pseudocohnilembus</taxon>
    </lineage>
</organism>
<gene>
    <name evidence="2" type="ORF">PPERSA_02803</name>
</gene>
<dbReference type="Proteomes" id="UP000054937">
    <property type="component" value="Unassembled WGS sequence"/>
</dbReference>
<accession>A0A0V0QN83</accession>